<accession>A0A3L9M0U7</accession>
<keyword evidence="3" id="KW-0808">Transferase</keyword>
<evidence type="ECO:0000313" key="5">
    <source>
        <dbReference type="EMBL" id="RLZ06605.1"/>
    </source>
</evidence>
<keyword evidence="4" id="KW-0949">S-adenosyl-L-methionine</keyword>
<dbReference type="OrthoDB" id="9778208at2"/>
<reference evidence="5 6" key="1">
    <citation type="submission" date="2018-10" db="EMBL/GenBank/DDBJ databases">
        <authorList>
            <person name="Chen X."/>
        </authorList>
    </citation>
    <scope>NUCLEOTIDE SEQUENCE [LARGE SCALE GENOMIC DNA]</scope>
    <source>
        <strain evidence="5 6">YIM 102668</strain>
    </source>
</reference>
<keyword evidence="2 5" id="KW-0489">Methyltransferase</keyword>
<evidence type="ECO:0000256" key="1">
    <source>
        <dbReference type="ARBA" id="ARBA00022553"/>
    </source>
</evidence>
<dbReference type="GO" id="GO:0032259">
    <property type="term" value="P:methylation"/>
    <property type="evidence" value="ECO:0007669"/>
    <property type="project" value="UniProtKB-KW"/>
</dbReference>
<sequence>MCFNASFWNERYSTNQTGWDLKGPSTPLKEYIDQITNKNIKILIPGCGNAYEADYLLEKGFTNITLIDISDVLVQDLQEKFKNNSEIKILNQDFFELNDSFDLVIEQTFFCALNPDLRTDYANKMYEIINPNGKLIGLLFNTNFGNPTPPFGGSKEEYLDLFSKQFNIHVMEDCYNSIKPRSGSELFINLTPKK</sequence>
<dbReference type="InterPro" id="IPR008854">
    <property type="entry name" value="TPMT"/>
</dbReference>
<dbReference type="SUPFAM" id="SSF53335">
    <property type="entry name" value="S-adenosyl-L-methionine-dependent methyltransferases"/>
    <property type="match status" value="1"/>
</dbReference>
<dbReference type="AlphaFoldDB" id="A0A3L9M0U7"/>
<proteinExistence type="predicted"/>
<dbReference type="EMBL" id="RDOJ01000024">
    <property type="protein sequence ID" value="RLZ06605.1"/>
    <property type="molecule type" value="Genomic_DNA"/>
</dbReference>
<gene>
    <name evidence="5" type="ORF">EAH69_12990</name>
</gene>
<evidence type="ECO:0000256" key="2">
    <source>
        <dbReference type="ARBA" id="ARBA00022603"/>
    </source>
</evidence>
<dbReference type="RefSeq" id="WP_121935644.1">
    <property type="nucleotide sequence ID" value="NZ_RDOJ01000024.1"/>
</dbReference>
<dbReference type="GO" id="GO:0008757">
    <property type="term" value="F:S-adenosylmethionine-dependent methyltransferase activity"/>
    <property type="evidence" value="ECO:0007669"/>
    <property type="project" value="InterPro"/>
</dbReference>
<keyword evidence="6" id="KW-1185">Reference proteome</keyword>
<keyword evidence="1" id="KW-0597">Phosphoprotein</keyword>
<dbReference type="CDD" id="cd02440">
    <property type="entry name" value="AdoMet_MTases"/>
    <property type="match status" value="1"/>
</dbReference>
<dbReference type="InterPro" id="IPR029063">
    <property type="entry name" value="SAM-dependent_MTases_sf"/>
</dbReference>
<dbReference type="Gene3D" id="3.40.50.150">
    <property type="entry name" value="Vaccinia Virus protein VP39"/>
    <property type="match status" value="1"/>
</dbReference>
<comment type="caution">
    <text evidence="5">The sequence shown here is derived from an EMBL/GenBank/DDBJ whole genome shotgun (WGS) entry which is preliminary data.</text>
</comment>
<dbReference type="PANTHER" id="PTHR32183:SF6">
    <property type="entry name" value="CYSTEINE SULFINATE DESULFINASE_CYSTEINE DESULFURASE AND RELATED ENZYMES"/>
    <property type="match status" value="1"/>
</dbReference>
<name>A0A3L9M0U7_9FLAO</name>
<protein>
    <submittedName>
        <fullName evidence="5">Methyltransferase</fullName>
    </submittedName>
</protein>
<evidence type="ECO:0000256" key="3">
    <source>
        <dbReference type="ARBA" id="ARBA00022679"/>
    </source>
</evidence>
<dbReference type="PROSITE" id="PS51585">
    <property type="entry name" value="SAM_MT_TPMT"/>
    <property type="match status" value="1"/>
</dbReference>
<evidence type="ECO:0000313" key="6">
    <source>
        <dbReference type="Proteomes" id="UP000275348"/>
    </source>
</evidence>
<evidence type="ECO:0000256" key="4">
    <source>
        <dbReference type="ARBA" id="ARBA00022691"/>
    </source>
</evidence>
<organism evidence="5 6">
    <name type="scientific">Faecalibacter macacae</name>
    <dbReference type="NCBI Taxonomy" id="1859289"/>
    <lineage>
        <taxon>Bacteria</taxon>
        <taxon>Pseudomonadati</taxon>
        <taxon>Bacteroidota</taxon>
        <taxon>Flavobacteriia</taxon>
        <taxon>Flavobacteriales</taxon>
        <taxon>Weeksellaceae</taxon>
        <taxon>Faecalibacter</taxon>
    </lineage>
</organism>
<dbReference type="PANTHER" id="PTHR32183">
    <property type="match status" value="1"/>
</dbReference>
<dbReference type="Proteomes" id="UP000275348">
    <property type="component" value="Unassembled WGS sequence"/>
</dbReference>
<dbReference type="Pfam" id="PF05724">
    <property type="entry name" value="TPMT"/>
    <property type="match status" value="1"/>
</dbReference>